<dbReference type="SMART" id="SM00670">
    <property type="entry name" value="PINc"/>
    <property type="match status" value="1"/>
</dbReference>
<dbReference type="Gene3D" id="3.40.50.1010">
    <property type="entry name" value="5'-nuclease"/>
    <property type="match status" value="1"/>
</dbReference>
<sequence length="141" mass="16300">MNIYQIVLDTNVLVTGLQSNKGASYQLLSILNDERFQLNISPTLIVEYEDVLKRKNENLGLTYKDIDDVIDFICSIANHHQIYYLWRPLSTDPNDDFIIDLALKAQCNYIISYNKKHLKNIIKLGVDILTPKEFLQLLGKI</sequence>
<gene>
    <name evidence="2" type="ordered locus">Cyast_0733</name>
</gene>
<dbReference type="CDD" id="cd09854">
    <property type="entry name" value="PIN_VapC-like"/>
    <property type="match status" value="1"/>
</dbReference>
<keyword evidence="3" id="KW-1185">Reference proteome</keyword>
<protein>
    <submittedName>
        <fullName evidence="2">PilT protein domain protein</fullName>
    </submittedName>
</protein>
<dbReference type="eggNOG" id="COG1569">
    <property type="taxonomic scope" value="Bacteria"/>
</dbReference>
<dbReference type="PANTHER" id="PTHR34610">
    <property type="entry name" value="SSL7007 PROTEIN"/>
    <property type="match status" value="1"/>
</dbReference>
<evidence type="ECO:0000313" key="3">
    <source>
        <dbReference type="Proteomes" id="UP000010483"/>
    </source>
</evidence>
<dbReference type="InterPro" id="IPR002716">
    <property type="entry name" value="PIN_dom"/>
</dbReference>
<feature type="domain" description="PIN" evidence="1">
    <location>
        <begin position="4"/>
        <end position="119"/>
    </location>
</feature>
<dbReference type="AlphaFoldDB" id="K9YIE3"/>
<dbReference type="InterPro" id="IPR029060">
    <property type="entry name" value="PIN-like_dom_sf"/>
</dbReference>
<dbReference type="SUPFAM" id="SSF88723">
    <property type="entry name" value="PIN domain-like"/>
    <property type="match status" value="1"/>
</dbReference>
<proteinExistence type="predicted"/>
<organism evidence="2 3">
    <name type="scientific">Cyanobacterium stanieri (strain ATCC 29140 / PCC 7202)</name>
    <dbReference type="NCBI Taxonomy" id="292563"/>
    <lineage>
        <taxon>Bacteria</taxon>
        <taxon>Bacillati</taxon>
        <taxon>Cyanobacteriota</taxon>
        <taxon>Cyanophyceae</taxon>
        <taxon>Oscillatoriophycideae</taxon>
        <taxon>Chroococcales</taxon>
        <taxon>Geminocystaceae</taxon>
        <taxon>Cyanobacterium</taxon>
    </lineage>
</organism>
<dbReference type="BioCyc" id="CSTA292563:G1353-738-MONOMER"/>
<reference evidence="3" key="1">
    <citation type="journal article" date="2013" name="Proc. Natl. Acad. Sci. U.S.A.">
        <title>Improving the coverage of the cyanobacterial phylum using diversity-driven genome sequencing.</title>
        <authorList>
            <person name="Shih P.M."/>
            <person name="Wu D."/>
            <person name="Latifi A."/>
            <person name="Axen S.D."/>
            <person name="Fewer D.P."/>
            <person name="Talla E."/>
            <person name="Calteau A."/>
            <person name="Cai F."/>
            <person name="Tandeau de Marsac N."/>
            <person name="Rippka R."/>
            <person name="Herdman M."/>
            <person name="Sivonen K."/>
            <person name="Coursin T."/>
            <person name="Laurent T."/>
            <person name="Goodwin L."/>
            <person name="Nolan M."/>
            <person name="Davenport K.W."/>
            <person name="Han C.S."/>
            <person name="Rubin E.M."/>
            <person name="Eisen J.A."/>
            <person name="Woyke T."/>
            <person name="Gugger M."/>
            <person name="Kerfeld C.A."/>
        </authorList>
    </citation>
    <scope>NUCLEOTIDE SEQUENCE [LARGE SCALE GENOMIC DNA]</scope>
    <source>
        <strain evidence="3">ATCC 29140 / PCC 7202</strain>
    </source>
</reference>
<dbReference type="Pfam" id="PF13470">
    <property type="entry name" value="PIN_3"/>
    <property type="match status" value="1"/>
</dbReference>
<dbReference type="InterPro" id="IPR002850">
    <property type="entry name" value="PIN_toxin-like"/>
</dbReference>
<dbReference type="EMBL" id="CP003940">
    <property type="protein sequence ID" value="AFZ46706.1"/>
    <property type="molecule type" value="Genomic_DNA"/>
</dbReference>
<evidence type="ECO:0000259" key="1">
    <source>
        <dbReference type="SMART" id="SM00670"/>
    </source>
</evidence>
<dbReference type="STRING" id="292563.Cyast_0733"/>
<dbReference type="NCBIfam" id="TIGR00305">
    <property type="entry name" value="putative toxin-antitoxin system toxin component, PIN family"/>
    <property type="match status" value="1"/>
</dbReference>
<name>K9YIE3_CYASC</name>
<evidence type="ECO:0000313" key="2">
    <source>
        <dbReference type="EMBL" id="AFZ46706.1"/>
    </source>
</evidence>
<accession>K9YIE3</accession>
<dbReference type="Proteomes" id="UP000010483">
    <property type="component" value="Chromosome"/>
</dbReference>
<dbReference type="HOGENOM" id="CLU_116617_2_0_3"/>
<dbReference type="KEGG" id="csn:Cyast_0733"/>
<dbReference type="PANTHER" id="PTHR34610:SF3">
    <property type="entry name" value="SSL7007 PROTEIN"/>
    <property type="match status" value="1"/>
</dbReference>